<dbReference type="EMBL" id="FOJO01000027">
    <property type="protein sequence ID" value="SFA60173.1"/>
    <property type="molecule type" value="Genomic_DNA"/>
</dbReference>
<dbReference type="Proteomes" id="UP000182312">
    <property type="component" value="Unassembled WGS sequence"/>
</dbReference>
<feature type="region of interest" description="Disordered" evidence="1">
    <location>
        <begin position="74"/>
        <end position="94"/>
    </location>
</feature>
<name>A0A1I0U8J2_9RHOB</name>
<sequence>MTRILAALAISTALAAPALAEDMACSAFNMLDNDGMMAAMEAAKMAPDGMAAEDGMMSGDDAMAAEDGMMSSDGAMASEDGMMSSDDAMASEDGMMGGEDALAALVKACAEHPDMMVSDAMKPMN</sequence>
<feature type="chain" id="PRO_5010198435" description="HdeA/HdeB family protein" evidence="2">
    <location>
        <begin position="21"/>
        <end position="125"/>
    </location>
</feature>
<evidence type="ECO:0000256" key="2">
    <source>
        <dbReference type="SAM" id="SignalP"/>
    </source>
</evidence>
<keyword evidence="2" id="KW-0732">Signal</keyword>
<reference evidence="3 4" key="1">
    <citation type="submission" date="2016-10" db="EMBL/GenBank/DDBJ databases">
        <authorList>
            <person name="de Groot N.N."/>
        </authorList>
    </citation>
    <scope>NUCLEOTIDE SEQUENCE [LARGE SCALE GENOMIC DNA]</scope>
    <source>
        <strain evidence="3 4">CGMCC 1.6117</strain>
    </source>
</reference>
<feature type="signal peptide" evidence="2">
    <location>
        <begin position="1"/>
        <end position="20"/>
    </location>
</feature>
<organism evidence="3 4">
    <name type="scientific">Paracoccus halophilus</name>
    <dbReference type="NCBI Taxonomy" id="376733"/>
    <lineage>
        <taxon>Bacteria</taxon>
        <taxon>Pseudomonadati</taxon>
        <taxon>Pseudomonadota</taxon>
        <taxon>Alphaproteobacteria</taxon>
        <taxon>Rhodobacterales</taxon>
        <taxon>Paracoccaceae</taxon>
        <taxon>Paracoccus</taxon>
    </lineage>
</organism>
<gene>
    <name evidence="3" type="ORF">SAMN04487972_12711</name>
</gene>
<evidence type="ECO:0000313" key="3">
    <source>
        <dbReference type="EMBL" id="SFA60173.1"/>
    </source>
</evidence>
<dbReference type="AlphaFoldDB" id="A0A1I0U8J2"/>
<protein>
    <recommendedName>
        <fullName evidence="5">HdeA/HdeB family protein</fullName>
    </recommendedName>
</protein>
<accession>A0A1I0U8J2</accession>
<evidence type="ECO:0000313" key="4">
    <source>
        <dbReference type="Proteomes" id="UP000182312"/>
    </source>
</evidence>
<evidence type="ECO:0008006" key="5">
    <source>
        <dbReference type="Google" id="ProtNLM"/>
    </source>
</evidence>
<evidence type="ECO:0000256" key="1">
    <source>
        <dbReference type="SAM" id="MobiDB-lite"/>
    </source>
</evidence>
<proteinExistence type="predicted"/>
<dbReference type="RefSeq" id="WP_139221739.1">
    <property type="nucleotide sequence ID" value="NZ_FOJO01000027.1"/>
</dbReference>